<comment type="subcellular location">
    <subcellularLocation>
        <location evidence="4">Peroxisome membrane</location>
    </subcellularLocation>
</comment>
<proteinExistence type="predicted"/>
<protein>
    <recommendedName>
        <fullName evidence="7">Peroxisomal biogenesis factor 11</fullName>
    </recommendedName>
</protein>
<dbReference type="AlphaFoldDB" id="A0A2U1IYD2"/>
<evidence type="ECO:0000313" key="6">
    <source>
        <dbReference type="Proteomes" id="UP000245591"/>
    </source>
</evidence>
<organism evidence="5 6">
    <name type="scientific">Smittium angustum</name>
    <dbReference type="NCBI Taxonomy" id="133377"/>
    <lineage>
        <taxon>Eukaryota</taxon>
        <taxon>Fungi</taxon>
        <taxon>Fungi incertae sedis</taxon>
        <taxon>Zoopagomycota</taxon>
        <taxon>Kickxellomycotina</taxon>
        <taxon>Harpellomycetes</taxon>
        <taxon>Harpellales</taxon>
        <taxon>Legeriomycetaceae</taxon>
        <taxon>Smittium</taxon>
    </lineage>
</organism>
<keyword evidence="3" id="KW-0576">Peroxisome</keyword>
<name>A0A2U1IYD2_SMIAN</name>
<gene>
    <name evidence="5" type="ORF">BB558_006211</name>
</gene>
<evidence type="ECO:0000256" key="4">
    <source>
        <dbReference type="ARBA" id="ARBA00046271"/>
    </source>
</evidence>
<evidence type="ECO:0008006" key="7">
    <source>
        <dbReference type="Google" id="ProtNLM"/>
    </source>
</evidence>
<sequence length="252" mass="28079">MIPFSKPVVSTLSNVFESKLINFYIKFTSLTAGRDSIYRFLQYFGRFLQYHLSSHNGSKKLIASLILLQSTLGQARKVMRAGKFIDSFKGGLQVLKNPGDELSKLLVGSSRMALGGYLTLDTLLLLNSLGFINVKNAANLTRTSLKAWFASIFLNWLNSLYQMYALNLQFKTVQRIEKYSNESELKEPEFALERKNLLKRSVARLQFFQTSLDMLIPLGLLRSFPISDGIIGAAGSITSIIGGNTLANTLTG</sequence>
<evidence type="ECO:0000313" key="5">
    <source>
        <dbReference type="EMBL" id="PVZ97821.1"/>
    </source>
</evidence>
<keyword evidence="2" id="KW-0472">Membrane</keyword>
<dbReference type="GO" id="GO:0005778">
    <property type="term" value="C:peroxisomal membrane"/>
    <property type="evidence" value="ECO:0007669"/>
    <property type="project" value="UniProtKB-SubCell"/>
</dbReference>
<evidence type="ECO:0000256" key="3">
    <source>
        <dbReference type="ARBA" id="ARBA00023140"/>
    </source>
</evidence>
<dbReference type="GO" id="GO:0016559">
    <property type="term" value="P:peroxisome fission"/>
    <property type="evidence" value="ECO:0007669"/>
    <property type="project" value="InterPro"/>
</dbReference>
<dbReference type="Proteomes" id="UP000245591">
    <property type="component" value="Unassembled WGS sequence"/>
</dbReference>
<accession>A0A2U1IYD2</accession>
<dbReference type="PANTHER" id="PTHR12652:SF50">
    <property type="entry name" value="PEROXIN 11"/>
    <property type="match status" value="1"/>
</dbReference>
<evidence type="ECO:0000256" key="1">
    <source>
        <dbReference type="ARBA" id="ARBA00022593"/>
    </source>
</evidence>
<dbReference type="EMBL" id="MBFU01000723">
    <property type="protein sequence ID" value="PVZ97821.1"/>
    <property type="molecule type" value="Genomic_DNA"/>
</dbReference>
<dbReference type="PANTHER" id="PTHR12652">
    <property type="entry name" value="PEROXISOMAL BIOGENESIS FACTOR 11"/>
    <property type="match status" value="1"/>
</dbReference>
<dbReference type="Pfam" id="PF05648">
    <property type="entry name" value="PEX11"/>
    <property type="match status" value="1"/>
</dbReference>
<dbReference type="InterPro" id="IPR008733">
    <property type="entry name" value="PEX11"/>
</dbReference>
<keyword evidence="6" id="KW-1185">Reference proteome</keyword>
<keyword evidence="1" id="KW-0962">Peroxisome biogenesis</keyword>
<comment type="caution">
    <text evidence="5">The sequence shown here is derived from an EMBL/GenBank/DDBJ whole genome shotgun (WGS) entry which is preliminary data.</text>
</comment>
<reference evidence="5 6" key="1">
    <citation type="journal article" date="2018" name="MBio">
        <title>Comparative Genomics Reveals the Core Gene Toolbox for the Fungus-Insect Symbiosis.</title>
        <authorList>
            <person name="Wang Y."/>
            <person name="Stata M."/>
            <person name="Wang W."/>
            <person name="Stajich J.E."/>
            <person name="White M.M."/>
            <person name="Moncalvo J.M."/>
        </authorList>
    </citation>
    <scope>NUCLEOTIDE SEQUENCE [LARGE SCALE GENOMIC DNA]</scope>
    <source>
        <strain evidence="5 6">AUS-126-30</strain>
    </source>
</reference>
<evidence type="ECO:0000256" key="2">
    <source>
        <dbReference type="ARBA" id="ARBA00023136"/>
    </source>
</evidence>